<dbReference type="Gene3D" id="3.40.50.300">
    <property type="entry name" value="P-loop containing nucleotide triphosphate hydrolases"/>
    <property type="match status" value="1"/>
</dbReference>
<evidence type="ECO:0000313" key="6">
    <source>
        <dbReference type="EMBL" id="BBF23658.1"/>
    </source>
</evidence>
<organism evidence="6 7">
    <name type="scientific">Sutterella megalosphaeroides</name>
    <dbReference type="NCBI Taxonomy" id="2494234"/>
    <lineage>
        <taxon>Bacteria</taxon>
        <taxon>Pseudomonadati</taxon>
        <taxon>Pseudomonadota</taxon>
        <taxon>Betaproteobacteria</taxon>
        <taxon>Burkholderiales</taxon>
        <taxon>Sutterellaceae</taxon>
        <taxon>Sutterella</taxon>
    </lineage>
</organism>
<dbReference type="EMBL" id="AP018786">
    <property type="protein sequence ID" value="BBF23658.1"/>
    <property type="molecule type" value="Genomic_DNA"/>
</dbReference>
<evidence type="ECO:0000256" key="4">
    <source>
        <dbReference type="ARBA" id="ARBA00022840"/>
    </source>
</evidence>
<feature type="domain" description="ABC transporter" evidence="5">
    <location>
        <begin position="9"/>
        <end position="229"/>
    </location>
</feature>
<dbReference type="PROSITE" id="PS00211">
    <property type="entry name" value="ABC_TRANSPORTER_1"/>
    <property type="match status" value="1"/>
</dbReference>
<name>A0A2Z6IEJ2_9BURK</name>
<dbReference type="PROSITE" id="PS50893">
    <property type="entry name" value="ABC_TRANSPORTER_2"/>
    <property type="match status" value="1"/>
</dbReference>
<keyword evidence="2" id="KW-0472">Membrane</keyword>
<keyword evidence="2" id="KW-1003">Cell membrane</keyword>
<dbReference type="InterPro" id="IPR003439">
    <property type="entry name" value="ABC_transporter-like_ATP-bd"/>
</dbReference>
<evidence type="ECO:0000256" key="1">
    <source>
        <dbReference type="ARBA" id="ARBA00022448"/>
    </source>
</evidence>
<dbReference type="SUPFAM" id="SSF52540">
    <property type="entry name" value="P-loop containing nucleoside triphosphate hydrolases"/>
    <property type="match status" value="1"/>
</dbReference>
<dbReference type="CDD" id="cd03255">
    <property type="entry name" value="ABC_MJ0796_LolCDE_FtsE"/>
    <property type="match status" value="1"/>
</dbReference>
<dbReference type="GO" id="GO:0005524">
    <property type="term" value="F:ATP binding"/>
    <property type="evidence" value="ECO:0007669"/>
    <property type="project" value="UniProtKB-KW"/>
</dbReference>
<keyword evidence="3" id="KW-0547">Nucleotide-binding</keyword>
<evidence type="ECO:0000256" key="2">
    <source>
        <dbReference type="ARBA" id="ARBA00022475"/>
    </source>
</evidence>
<dbReference type="PANTHER" id="PTHR24220">
    <property type="entry name" value="IMPORT ATP-BINDING PROTEIN"/>
    <property type="match status" value="1"/>
</dbReference>
<sequence>MSENETILIDARDVGKRYERGGRPFWALRHANLTVRSGELVTLLGRSGSGKSTLLNILVGLLRPTEGSVTLVDRPLEGLEDRGASELRNRAVGYVPQGAGVLSTLTVLDNVRLPWYLASHGPEPEGRALELLESVGLRDLANQYPSALSGGELRRVAIARALMNEPRLIVADEPTSSLDTESAEGVVRIFRKLADAGTGVLMVTHDSTSLDVSNRLYDMAQGVLTERAR</sequence>
<protein>
    <submittedName>
        <fullName evidence="6">ABC transporter ATP-binding protein</fullName>
    </submittedName>
</protein>
<keyword evidence="4 6" id="KW-0067">ATP-binding</keyword>
<dbReference type="Pfam" id="PF00005">
    <property type="entry name" value="ABC_tran"/>
    <property type="match status" value="1"/>
</dbReference>
<dbReference type="RefSeq" id="WP_232008764.1">
    <property type="nucleotide sequence ID" value="NZ_AP018786.1"/>
</dbReference>
<keyword evidence="7" id="KW-1185">Reference proteome</keyword>
<keyword evidence="1" id="KW-0813">Transport</keyword>
<reference evidence="6 7" key="1">
    <citation type="journal article" date="2018" name="Int. J. Syst. Evol. Microbiol.">
        <title>Mesosutterella multiformis gen. nov., sp. nov., a member of the family Sutterellaceae and Sutterella megalosphaeroides sp. nov., isolated from human faeces.</title>
        <authorList>
            <person name="Sakamoto M."/>
            <person name="Ikeyama N."/>
            <person name="Kunihiro T."/>
            <person name="Iino T."/>
            <person name="Yuki M."/>
            <person name="Ohkuma M."/>
        </authorList>
    </citation>
    <scope>NUCLEOTIDE SEQUENCE [LARGE SCALE GENOMIC DNA]</scope>
    <source>
        <strain evidence="6 7">6FBBBH3</strain>
    </source>
</reference>
<dbReference type="GO" id="GO:0005886">
    <property type="term" value="C:plasma membrane"/>
    <property type="evidence" value="ECO:0007669"/>
    <property type="project" value="TreeGrafter"/>
</dbReference>
<dbReference type="Proteomes" id="UP000271003">
    <property type="component" value="Chromosome"/>
</dbReference>
<dbReference type="AlphaFoldDB" id="A0A2Z6IEJ2"/>
<gene>
    <name evidence="6" type="ORF">SUTMEG_15490</name>
</gene>
<dbReference type="InterPro" id="IPR017911">
    <property type="entry name" value="MacB-like_ATP-bd"/>
</dbReference>
<dbReference type="InterPro" id="IPR015854">
    <property type="entry name" value="ABC_transpr_LolD-like"/>
</dbReference>
<dbReference type="InterPro" id="IPR017871">
    <property type="entry name" value="ABC_transporter-like_CS"/>
</dbReference>
<proteinExistence type="predicted"/>
<dbReference type="KEGG" id="sutt:SUTMEG_15490"/>
<dbReference type="GO" id="GO:0016887">
    <property type="term" value="F:ATP hydrolysis activity"/>
    <property type="evidence" value="ECO:0007669"/>
    <property type="project" value="InterPro"/>
</dbReference>
<dbReference type="PANTHER" id="PTHR24220:SF662">
    <property type="entry name" value="ABC TRANSPORTER ATP-BINDING PROTEIN"/>
    <property type="match status" value="1"/>
</dbReference>
<evidence type="ECO:0000313" key="7">
    <source>
        <dbReference type="Proteomes" id="UP000271003"/>
    </source>
</evidence>
<evidence type="ECO:0000259" key="5">
    <source>
        <dbReference type="PROSITE" id="PS50893"/>
    </source>
</evidence>
<dbReference type="GO" id="GO:0022857">
    <property type="term" value="F:transmembrane transporter activity"/>
    <property type="evidence" value="ECO:0007669"/>
    <property type="project" value="TreeGrafter"/>
</dbReference>
<dbReference type="SMART" id="SM00382">
    <property type="entry name" value="AAA"/>
    <property type="match status" value="1"/>
</dbReference>
<dbReference type="InterPro" id="IPR003593">
    <property type="entry name" value="AAA+_ATPase"/>
</dbReference>
<dbReference type="InterPro" id="IPR027417">
    <property type="entry name" value="P-loop_NTPase"/>
</dbReference>
<evidence type="ECO:0000256" key="3">
    <source>
        <dbReference type="ARBA" id="ARBA00022741"/>
    </source>
</evidence>
<accession>A0A2Z6IEJ2</accession>